<name>A0A069ANN6_CLODI</name>
<sequence length="28" mass="2989">MSACGSDTAVDPKGLENCPIRLSMHRAE</sequence>
<protein>
    <submittedName>
        <fullName evidence="1">Uncharacterized protein</fullName>
    </submittedName>
</protein>
<reference evidence="1" key="1">
    <citation type="submission" date="2014-07" db="EMBL/GenBank/DDBJ databases">
        <authorList>
            <person name="Monot Marc"/>
        </authorList>
    </citation>
    <scope>NUCLEOTIDE SEQUENCE</scope>
    <source>
        <strain evidence="1">7032989</strain>
    </source>
</reference>
<organism evidence="1">
    <name type="scientific">Clostridioides difficile</name>
    <name type="common">Peptoclostridium difficile</name>
    <dbReference type="NCBI Taxonomy" id="1496"/>
    <lineage>
        <taxon>Bacteria</taxon>
        <taxon>Bacillati</taxon>
        <taxon>Bacillota</taxon>
        <taxon>Clostridia</taxon>
        <taxon>Peptostreptococcales</taxon>
        <taxon>Peptostreptococcaceae</taxon>
        <taxon>Clostridioides</taxon>
    </lineage>
</organism>
<accession>A0A069ANN6</accession>
<gene>
    <name evidence="1" type="ORF">BN1095_1860002</name>
</gene>
<dbReference type="EMBL" id="LK932834">
    <property type="protein sequence ID" value="CDS94077.1"/>
    <property type="molecule type" value="Genomic_DNA"/>
</dbReference>
<evidence type="ECO:0000313" key="1">
    <source>
        <dbReference type="EMBL" id="CDS94077.1"/>
    </source>
</evidence>
<dbReference type="AlphaFoldDB" id="A0A069ANN6"/>
<proteinExistence type="predicted"/>